<reference evidence="10 11" key="1">
    <citation type="submission" date="2020-06" db="EMBL/GenBank/DDBJ databases">
        <authorList>
            <person name="Kang J."/>
        </authorList>
    </citation>
    <scope>NUCLEOTIDE SEQUENCE [LARGE SCALE GENOMIC DNA]</scope>
    <source>
        <strain evidence="10 11">DCY120</strain>
    </source>
</reference>
<dbReference type="GO" id="GO:0031640">
    <property type="term" value="P:killing of cells of another organism"/>
    <property type="evidence" value="ECO:0007669"/>
    <property type="project" value="UniProtKB-KW"/>
</dbReference>
<evidence type="ECO:0000256" key="2">
    <source>
        <dbReference type="ARBA" id="ARBA00004613"/>
    </source>
</evidence>
<comment type="similarity">
    <text evidence="3">Belongs to the ComC family.</text>
</comment>
<evidence type="ECO:0000256" key="7">
    <source>
        <dbReference type="ARBA" id="ARBA00023044"/>
    </source>
</evidence>
<evidence type="ECO:0000313" key="11">
    <source>
        <dbReference type="Proteomes" id="UP000563523"/>
    </source>
</evidence>
<dbReference type="InterPro" id="IPR010133">
    <property type="entry name" value="Bacteriocin_signal_seq"/>
</dbReference>
<evidence type="ECO:0000256" key="4">
    <source>
        <dbReference type="ARBA" id="ARBA00022525"/>
    </source>
</evidence>
<evidence type="ECO:0000256" key="8">
    <source>
        <dbReference type="ARBA" id="ARBA00023048"/>
    </source>
</evidence>
<comment type="function">
    <text evidence="1">Acts as a pheromone, induces cells to develop competence for genetic transformation.</text>
</comment>
<comment type="caution">
    <text evidence="10">The sequence shown here is derived from an EMBL/GenBank/DDBJ whole genome shotgun (WGS) entry which is preliminary data.</text>
</comment>
<keyword evidence="5" id="KW-0929">Antimicrobial</keyword>
<dbReference type="GO" id="GO:0005186">
    <property type="term" value="F:pheromone activity"/>
    <property type="evidence" value="ECO:0007669"/>
    <property type="project" value="InterPro"/>
</dbReference>
<protein>
    <submittedName>
        <fullName evidence="10">ComC/BlpC family leader-containing pheromone/bacteriocin</fullName>
    </submittedName>
</protein>
<dbReference type="Pfam" id="PF03047">
    <property type="entry name" value="ComC"/>
    <property type="match status" value="1"/>
</dbReference>
<evidence type="ECO:0000256" key="6">
    <source>
        <dbReference type="ARBA" id="ARBA00023022"/>
    </source>
</evidence>
<keyword evidence="8" id="KW-0078">Bacteriocin</keyword>
<keyword evidence="7" id="KW-0588">Pheromone</keyword>
<dbReference type="InterPro" id="IPR004288">
    <property type="entry name" value="Competence_ComC"/>
</dbReference>
<keyword evidence="11" id="KW-1185">Reference proteome</keyword>
<keyword evidence="4" id="KW-0964">Secreted</keyword>
<sequence>MKTINSFKILNESKLQQVSGGRRRKNVIWDFTNRFISFFMAQK</sequence>
<gene>
    <name evidence="10" type="ORF">HU830_05100</name>
</gene>
<evidence type="ECO:0000256" key="3">
    <source>
        <dbReference type="ARBA" id="ARBA00009039"/>
    </source>
</evidence>
<name>A0A850R7A5_9LACO</name>
<dbReference type="AlphaFoldDB" id="A0A850R7A5"/>
<dbReference type="EMBL" id="JABZEC010000004">
    <property type="protein sequence ID" value="NVY96542.1"/>
    <property type="molecule type" value="Genomic_DNA"/>
</dbReference>
<dbReference type="Proteomes" id="UP000563523">
    <property type="component" value="Unassembled WGS sequence"/>
</dbReference>
<dbReference type="GO" id="GO:0005576">
    <property type="term" value="C:extracellular region"/>
    <property type="evidence" value="ECO:0007669"/>
    <property type="project" value="UniProtKB-SubCell"/>
</dbReference>
<comment type="subcellular location">
    <subcellularLocation>
        <location evidence="2">Secreted</location>
    </subcellularLocation>
</comment>
<keyword evidence="6" id="KW-0044">Antibiotic</keyword>
<evidence type="ECO:0000256" key="1">
    <source>
        <dbReference type="ARBA" id="ARBA00002667"/>
    </source>
</evidence>
<organism evidence="10 11">
    <name type="scientific">Bombilactobacillus apium</name>
    <dbReference type="NCBI Taxonomy" id="2675299"/>
    <lineage>
        <taxon>Bacteria</taxon>
        <taxon>Bacillati</taxon>
        <taxon>Bacillota</taxon>
        <taxon>Bacilli</taxon>
        <taxon>Lactobacillales</taxon>
        <taxon>Lactobacillaceae</taxon>
        <taxon>Bombilactobacillus</taxon>
    </lineage>
</organism>
<proteinExistence type="inferred from homology"/>
<evidence type="ECO:0000313" key="10">
    <source>
        <dbReference type="EMBL" id="NVY96542.1"/>
    </source>
</evidence>
<dbReference type="NCBIfam" id="TIGR01847">
    <property type="entry name" value="bacteriocin_sig"/>
    <property type="match status" value="1"/>
</dbReference>
<evidence type="ECO:0000256" key="5">
    <source>
        <dbReference type="ARBA" id="ARBA00022529"/>
    </source>
</evidence>
<evidence type="ECO:0000256" key="9">
    <source>
        <dbReference type="ARBA" id="ARBA00023287"/>
    </source>
</evidence>
<dbReference type="GO" id="GO:0042742">
    <property type="term" value="P:defense response to bacterium"/>
    <property type="evidence" value="ECO:0007669"/>
    <property type="project" value="UniProtKB-KW"/>
</dbReference>
<keyword evidence="9" id="KW-0178">Competence</keyword>
<accession>A0A850R7A5</accession>